<dbReference type="HOGENOM" id="CLU_091937_0_0_1"/>
<evidence type="ECO:0000313" key="2">
    <source>
        <dbReference type="Proteomes" id="UP000054279"/>
    </source>
</evidence>
<reference evidence="1 2" key="1">
    <citation type="submission" date="2014-06" db="EMBL/GenBank/DDBJ databases">
        <title>Evolutionary Origins and Diversification of the Mycorrhizal Mutualists.</title>
        <authorList>
            <consortium name="DOE Joint Genome Institute"/>
            <consortium name="Mycorrhizal Genomics Consortium"/>
            <person name="Kohler A."/>
            <person name="Kuo A."/>
            <person name="Nagy L.G."/>
            <person name="Floudas D."/>
            <person name="Copeland A."/>
            <person name="Barry K.W."/>
            <person name="Cichocki N."/>
            <person name="Veneault-Fourrey C."/>
            <person name="LaButti K."/>
            <person name="Lindquist E.A."/>
            <person name="Lipzen A."/>
            <person name="Lundell T."/>
            <person name="Morin E."/>
            <person name="Murat C."/>
            <person name="Riley R."/>
            <person name="Ohm R."/>
            <person name="Sun H."/>
            <person name="Tunlid A."/>
            <person name="Henrissat B."/>
            <person name="Grigoriev I.V."/>
            <person name="Hibbett D.S."/>
            <person name="Martin F."/>
        </authorList>
    </citation>
    <scope>NUCLEOTIDE SEQUENCE [LARGE SCALE GENOMIC DNA]</scope>
    <source>
        <strain evidence="1 2">SS14</strain>
    </source>
</reference>
<dbReference type="Proteomes" id="UP000054279">
    <property type="component" value="Unassembled WGS sequence"/>
</dbReference>
<organism evidence="1 2">
    <name type="scientific">Sphaerobolus stellatus (strain SS14)</name>
    <dbReference type="NCBI Taxonomy" id="990650"/>
    <lineage>
        <taxon>Eukaryota</taxon>
        <taxon>Fungi</taxon>
        <taxon>Dikarya</taxon>
        <taxon>Basidiomycota</taxon>
        <taxon>Agaricomycotina</taxon>
        <taxon>Agaricomycetes</taxon>
        <taxon>Phallomycetidae</taxon>
        <taxon>Geastrales</taxon>
        <taxon>Sphaerobolaceae</taxon>
        <taxon>Sphaerobolus</taxon>
    </lineage>
</organism>
<protein>
    <submittedName>
        <fullName evidence="1">Uncharacterized protein</fullName>
    </submittedName>
</protein>
<feature type="non-terminal residue" evidence="1">
    <location>
        <position position="232"/>
    </location>
</feature>
<dbReference type="AlphaFoldDB" id="A0A0C9V9W7"/>
<evidence type="ECO:0000313" key="1">
    <source>
        <dbReference type="EMBL" id="KIJ38312.1"/>
    </source>
</evidence>
<gene>
    <name evidence="1" type="ORF">M422DRAFT_176749</name>
</gene>
<dbReference type="EMBL" id="KN837161">
    <property type="protein sequence ID" value="KIJ38312.1"/>
    <property type="molecule type" value="Genomic_DNA"/>
</dbReference>
<name>A0A0C9V9W7_SPHS4</name>
<proteinExistence type="predicted"/>
<keyword evidence="2" id="KW-1185">Reference proteome</keyword>
<accession>A0A0C9V9W7</accession>
<sequence length="232" mass="25549">MLSQSLKKLPGLSSQEVDILIDPADHQNVPKVVKLLNRISDISTLPLVSLNPAQVKAHNAIVLLGAILKALIQLFTDLTMTLTHQLKSLSMTSHLCLAQMFMHGTAFISGQLYHDVQAMIKNVFFCVAKQCLLNPLSGFYLCQVGDDRLENVFGTVCTLTHDRNVDALQLSDHLAAAGEITSILSEHPEWDRGHRRLKLEGADGVDHVNPASWKGDVITGNVSIQHCWDKGR</sequence>
<dbReference type="OrthoDB" id="3048541at2759"/>